<accession>K6ZB86</accession>
<dbReference type="Proteomes" id="UP000006251">
    <property type="component" value="Unassembled WGS sequence"/>
</dbReference>
<proteinExistence type="predicted"/>
<dbReference type="STRING" id="1121922.GCA_000428905_01855"/>
<organism evidence="1 2">
    <name type="scientific">Brumicola pallidula DSM 14239 = ACAM 615</name>
    <dbReference type="NCBI Taxonomy" id="1121922"/>
    <lineage>
        <taxon>Bacteria</taxon>
        <taxon>Pseudomonadati</taxon>
        <taxon>Pseudomonadota</taxon>
        <taxon>Gammaproteobacteria</taxon>
        <taxon>Alteromonadales</taxon>
        <taxon>Alteromonadaceae</taxon>
        <taxon>Brumicola</taxon>
    </lineage>
</organism>
<dbReference type="EMBL" id="BAEQ01000014">
    <property type="protein sequence ID" value="GAC27632.1"/>
    <property type="molecule type" value="Genomic_DNA"/>
</dbReference>
<dbReference type="AlphaFoldDB" id="K6ZB86"/>
<evidence type="ECO:0000313" key="2">
    <source>
        <dbReference type="Proteomes" id="UP000006251"/>
    </source>
</evidence>
<dbReference type="RefSeq" id="WP_006009389.1">
    <property type="nucleotide sequence ID" value="NZ_AUAV01000008.1"/>
</dbReference>
<sequence length="311" mass="35995">MNEELSAFLSQFEGESLEQLQSLTDQFMHAKNDEPIDDFLGLSSEHVHQLLHPLSQDGQHQGSWYRIQDQLASEPSAPILMLVNAIAAAIGATQGKGLKATAKGNLPQKFCQTAFLEYREEYLESSIYRYLKVNKEDDFFDLQVARIVLQLAGLIRKTKGHFFLTQKYKKLTVNSDKRRLFPVLFFTYCFEFNWAYGDQYGDMSFIQQSSLFSLYMLHSMGHVKQAQSVYINAFLKAFPMVLNEVEYEYSYTTVEEQAQSCYSSRVLKGFFWFMGLVSLEDLEGADQWESDQLIKKLPLFDELVKFMPLQR</sequence>
<keyword evidence="2" id="KW-1185">Reference proteome</keyword>
<evidence type="ECO:0000313" key="1">
    <source>
        <dbReference type="EMBL" id="GAC27632.1"/>
    </source>
</evidence>
<comment type="caution">
    <text evidence="1">The sequence shown here is derived from an EMBL/GenBank/DDBJ whole genome shotgun (WGS) entry which is preliminary data.</text>
</comment>
<name>K6ZB86_9ALTE</name>
<protein>
    <submittedName>
        <fullName evidence="1">Uncharacterized protein</fullName>
    </submittedName>
</protein>
<gene>
    <name evidence="1" type="ORF">GPAL_0752</name>
</gene>
<reference evidence="2" key="1">
    <citation type="journal article" date="2014" name="Environ. Microbiol.">
        <title>Comparative genomics of the marine bacterial genus Glaciecola reveals the high degree of genomic diversity and genomic characteristic for cold adaptation.</title>
        <authorList>
            <person name="Qin Q.L."/>
            <person name="Xie B.B."/>
            <person name="Yu Y."/>
            <person name="Shu Y.L."/>
            <person name="Rong J.C."/>
            <person name="Zhang Y.J."/>
            <person name="Zhao D.L."/>
            <person name="Chen X.L."/>
            <person name="Zhang X.Y."/>
            <person name="Chen B."/>
            <person name="Zhou B.C."/>
            <person name="Zhang Y.Z."/>
        </authorList>
    </citation>
    <scope>NUCLEOTIDE SEQUENCE [LARGE SCALE GENOMIC DNA]</scope>
    <source>
        <strain evidence="2">ACAM 615</strain>
    </source>
</reference>